<reference evidence="3" key="1">
    <citation type="submission" date="2021-01" db="EMBL/GenBank/DDBJ databases">
        <authorList>
            <consortium name="Genoscope - CEA"/>
            <person name="William W."/>
        </authorList>
    </citation>
    <scope>NUCLEOTIDE SEQUENCE</scope>
</reference>
<dbReference type="InterPro" id="IPR057596">
    <property type="entry name" value="RDRP_core"/>
</dbReference>
<proteinExistence type="inferred from homology"/>
<organism evidence="3 4">
    <name type="scientific">Paramecium pentaurelia</name>
    <dbReference type="NCBI Taxonomy" id="43138"/>
    <lineage>
        <taxon>Eukaryota</taxon>
        <taxon>Sar</taxon>
        <taxon>Alveolata</taxon>
        <taxon>Ciliophora</taxon>
        <taxon>Intramacronucleata</taxon>
        <taxon>Oligohymenophorea</taxon>
        <taxon>Peniculida</taxon>
        <taxon>Parameciidae</taxon>
        <taxon>Paramecium</taxon>
    </lineage>
</organism>
<protein>
    <recommendedName>
        <fullName evidence="1">RNA-dependent RNA polymerase</fullName>
        <ecNumber evidence="1">2.7.7.48</ecNumber>
    </recommendedName>
</protein>
<keyword evidence="4" id="KW-1185">Reference proteome</keyword>
<dbReference type="EMBL" id="CAJJDO010000051">
    <property type="protein sequence ID" value="CAD8169713.1"/>
    <property type="molecule type" value="Genomic_DNA"/>
</dbReference>
<evidence type="ECO:0000313" key="3">
    <source>
        <dbReference type="EMBL" id="CAD8169713.1"/>
    </source>
</evidence>
<comment type="similarity">
    <text evidence="1">Belongs to the RdRP family.</text>
</comment>
<dbReference type="AlphaFoldDB" id="A0A8S1UZR2"/>
<name>A0A8S1UZR2_9CILI</name>
<comment type="catalytic activity">
    <reaction evidence="1">
        <text>RNA(n) + a ribonucleoside 5'-triphosphate = RNA(n+1) + diphosphate</text>
        <dbReference type="Rhea" id="RHEA:21248"/>
        <dbReference type="Rhea" id="RHEA-COMP:14527"/>
        <dbReference type="Rhea" id="RHEA-COMP:17342"/>
        <dbReference type="ChEBI" id="CHEBI:33019"/>
        <dbReference type="ChEBI" id="CHEBI:61557"/>
        <dbReference type="ChEBI" id="CHEBI:140395"/>
        <dbReference type="EC" id="2.7.7.48"/>
    </reaction>
</comment>
<accession>A0A8S1UZR2</accession>
<evidence type="ECO:0000256" key="1">
    <source>
        <dbReference type="RuleBase" id="RU363098"/>
    </source>
</evidence>
<comment type="caution">
    <text evidence="3">The sequence shown here is derived from an EMBL/GenBank/DDBJ whole genome shotgun (WGS) entry which is preliminary data.</text>
</comment>
<keyword evidence="1" id="KW-0696">RNA-directed RNA polymerase</keyword>
<dbReference type="Pfam" id="PF05183">
    <property type="entry name" value="RdRP"/>
    <property type="match status" value="1"/>
</dbReference>
<keyword evidence="1" id="KW-0694">RNA-binding</keyword>
<dbReference type="GO" id="GO:0003723">
    <property type="term" value="F:RNA binding"/>
    <property type="evidence" value="ECO:0007669"/>
    <property type="project" value="UniProtKB-KW"/>
</dbReference>
<sequence>MKSNNLNEQNCYFIKKVQEKLRKLEIQQIQKKYNILVEKAERLFGIVDQQGILKEGEVICVRKINDKLSYLEGQLIIIEDCIKSKQMILKVIGLSSKEVQRRFGDKKEYDEYINCIIFSNKQYLSTQFCTNTYFVSWDKRLIPKIQRINNKNKILQDLDFPKLEQEDIIDYLSDCLNNQITEYVECNHIGQYQYLDSNENIFENLDQIMMTKMQQHQGNDQNKVNIDDRFIYRFYWMKDENNYEKYVEQCLGQNHIVQALKCLNYIVDTFNGWMKLYNIKDEYEIYSGYFENQNDDENLDSFQELMILYLGQLKIELDNILSQIKIERQIQIWILHFLIIYLPNEMNIRNQQLERIVKCIKNQVQKFDECKFLCSRLETKSQQWFKGCSWFFFGKEILDFEQSSKNE</sequence>
<dbReference type="OrthoDB" id="6513042at2759"/>
<feature type="domain" description="RDRP core" evidence="2">
    <location>
        <begin position="4"/>
        <end position="189"/>
    </location>
</feature>
<keyword evidence="1" id="KW-0548">Nucleotidyltransferase</keyword>
<dbReference type="Proteomes" id="UP000689195">
    <property type="component" value="Unassembled WGS sequence"/>
</dbReference>
<gene>
    <name evidence="3" type="ORF">PPENT_87.1.T0510211</name>
</gene>
<keyword evidence="1" id="KW-0808">Transferase</keyword>
<dbReference type="EC" id="2.7.7.48" evidence="1"/>
<dbReference type="GO" id="GO:0003968">
    <property type="term" value="F:RNA-directed RNA polymerase activity"/>
    <property type="evidence" value="ECO:0007669"/>
    <property type="project" value="UniProtKB-KW"/>
</dbReference>
<evidence type="ECO:0000259" key="2">
    <source>
        <dbReference type="Pfam" id="PF05183"/>
    </source>
</evidence>
<evidence type="ECO:0000313" key="4">
    <source>
        <dbReference type="Proteomes" id="UP000689195"/>
    </source>
</evidence>